<dbReference type="AlphaFoldDB" id="W4QK16"/>
<keyword evidence="1" id="KW-0812">Transmembrane</keyword>
<sequence>MLRNRLRTGLFILVMIVSFTSFYIVAYSGLANEAEFASGSGKADDPYIIETAEQLNNVRFHLDQHFELGGDIDLGAYLSSGGTGYDRWGESGWLPIGGGAGDFTGTFNGVGFEISGLKINRNGAGLFERIGQDGVVEHLVLSDVDIVSGAIANGSVARYSEGLIQHVIVNGLRVQVSTDRYYLGGIVGNNSGTVQFVTIKEGVLIGGYRVVGGVVGRNHGGFIQHVSYEGSIQNEDGQVGGIVGRNNNGIIQFAQVSGEVISSGSDVGGLVGLNDSLSGNTALIRYSHTNTFVQGESRVGGLVGSDINGSIVENVYTMVM</sequence>
<dbReference type="Gene3D" id="2.160.20.110">
    <property type="match status" value="1"/>
</dbReference>
<reference evidence="2" key="1">
    <citation type="journal article" date="2014" name="Genome Announc.">
        <title>Draft Genome Sequences of Three Alkaliphilic Bacillus Strains, Bacillus wakoensis JCM 9140T, Bacillus akibai JCM 9157T, and Bacillus hemicellulosilyticus JCM 9152T.</title>
        <authorList>
            <person name="Yuki M."/>
            <person name="Oshima K."/>
            <person name="Suda W."/>
            <person name="Oshida Y."/>
            <person name="Kitamura K."/>
            <person name="Iida T."/>
            <person name="Hattori M."/>
            <person name="Ohkuma M."/>
        </authorList>
    </citation>
    <scope>NUCLEOTIDE SEQUENCE [LARGE SCALE GENOMIC DNA]</scope>
    <source>
        <strain evidence="2">JCM 9152</strain>
    </source>
</reference>
<dbReference type="OrthoDB" id="9807519at2"/>
<feature type="transmembrane region" description="Helical" evidence="1">
    <location>
        <begin position="9"/>
        <end position="30"/>
    </location>
</feature>
<gene>
    <name evidence="2" type="ORF">JCM9152_3483</name>
</gene>
<dbReference type="Proteomes" id="UP000018895">
    <property type="component" value="Unassembled WGS sequence"/>
</dbReference>
<name>W4QK16_9BACI</name>
<protein>
    <submittedName>
        <fullName evidence="2">Surface proteins containing Ig-like domains-like</fullName>
    </submittedName>
</protein>
<keyword evidence="1" id="KW-1133">Transmembrane helix</keyword>
<evidence type="ECO:0000313" key="3">
    <source>
        <dbReference type="Proteomes" id="UP000018895"/>
    </source>
</evidence>
<dbReference type="RefSeq" id="WP_035346226.1">
    <property type="nucleotide sequence ID" value="NZ_BAUU01000026.1"/>
</dbReference>
<evidence type="ECO:0000256" key="1">
    <source>
        <dbReference type="SAM" id="Phobius"/>
    </source>
</evidence>
<comment type="caution">
    <text evidence="2">The sequence shown here is derived from an EMBL/GenBank/DDBJ whole genome shotgun (WGS) entry which is preliminary data.</text>
</comment>
<keyword evidence="1" id="KW-0472">Membrane</keyword>
<keyword evidence="3" id="KW-1185">Reference proteome</keyword>
<organism evidence="2 3">
    <name type="scientific">Halalkalibacter hemicellulosilyticusJCM 9152</name>
    <dbReference type="NCBI Taxonomy" id="1236971"/>
    <lineage>
        <taxon>Bacteria</taxon>
        <taxon>Bacillati</taxon>
        <taxon>Bacillota</taxon>
        <taxon>Bacilli</taxon>
        <taxon>Bacillales</taxon>
        <taxon>Bacillaceae</taxon>
        <taxon>Halalkalibacter</taxon>
    </lineage>
</organism>
<dbReference type="STRING" id="1236971.JCM9152_3483"/>
<dbReference type="EMBL" id="BAUU01000026">
    <property type="protein sequence ID" value="GAE31978.1"/>
    <property type="molecule type" value="Genomic_DNA"/>
</dbReference>
<accession>W4QK16</accession>
<proteinExistence type="predicted"/>
<evidence type="ECO:0000313" key="2">
    <source>
        <dbReference type="EMBL" id="GAE31978.1"/>
    </source>
</evidence>